<dbReference type="InterPro" id="IPR006171">
    <property type="entry name" value="TOPRIM_dom"/>
</dbReference>
<dbReference type="PROSITE" id="PS51199">
    <property type="entry name" value="SF4_HELICASE"/>
    <property type="match status" value="1"/>
</dbReference>
<dbReference type="GO" id="GO:0005524">
    <property type="term" value="F:ATP binding"/>
    <property type="evidence" value="ECO:0007669"/>
    <property type="project" value="InterPro"/>
</dbReference>
<evidence type="ECO:0000259" key="1">
    <source>
        <dbReference type="PROSITE" id="PS50880"/>
    </source>
</evidence>
<dbReference type="InterPro" id="IPR027417">
    <property type="entry name" value="P-loop_NTPase"/>
</dbReference>
<dbReference type="SMART" id="SM00493">
    <property type="entry name" value="TOPRIM"/>
    <property type="match status" value="1"/>
</dbReference>
<dbReference type="InterPro" id="IPR027032">
    <property type="entry name" value="Twinkle-like"/>
</dbReference>
<dbReference type="CDD" id="cd01029">
    <property type="entry name" value="TOPRIM_primases"/>
    <property type="match status" value="1"/>
</dbReference>
<organism evidence="3">
    <name type="scientific">Salmonella enterica</name>
    <name type="common">Salmonella choleraesuis</name>
    <dbReference type="NCBI Taxonomy" id="28901"/>
    <lineage>
        <taxon>Bacteria</taxon>
        <taxon>Pseudomonadati</taxon>
        <taxon>Pseudomonadota</taxon>
        <taxon>Gammaproteobacteria</taxon>
        <taxon>Enterobacterales</taxon>
        <taxon>Enterobacteriaceae</taxon>
        <taxon>Salmonella</taxon>
    </lineage>
</organism>
<feature type="domain" description="SF4 helicase" evidence="2">
    <location>
        <begin position="333"/>
        <end position="602"/>
    </location>
</feature>
<dbReference type="SUPFAM" id="SSF52540">
    <property type="entry name" value="P-loop containing nucleoside triphosphate hydrolases"/>
    <property type="match status" value="1"/>
</dbReference>
<dbReference type="InterPro" id="IPR007694">
    <property type="entry name" value="DNA_helicase_DnaB-like_C"/>
</dbReference>
<dbReference type="Gene3D" id="3.40.1360.10">
    <property type="match status" value="1"/>
</dbReference>
<dbReference type="EMBL" id="RUTY01000014">
    <property type="protein sequence ID" value="MLE30973.1"/>
    <property type="molecule type" value="Genomic_DNA"/>
</dbReference>
<dbReference type="GO" id="GO:0003697">
    <property type="term" value="F:single-stranded DNA binding"/>
    <property type="evidence" value="ECO:0007669"/>
    <property type="project" value="InterPro"/>
</dbReference>
<feature type="domain" description="Toprim" evidence="1">
    <location>
        <begin position="205"/>
        <end position="291"/>
    </location>
</feature>
<dbReference type="GO" id="GO:0043139">
    <property type="term" value="F:5'-3' DNA helicase activity"/>
    <property type="evidence" value="ECO:0007669"/>
    <property type="project" value="InterPro"/>
</dbReference>
<dbReference type="Proteomes" id="UP000885317">
    <property type="component" value="Unassembled WGS sequence"/>
</dbReference>
<dbReference type="AlphaFoldDB" id="A0A3R0UDC1"/>
<dbReference type="InterPro" id="IPR034154">
    <property type="entry name" value="TOPRIM_DnaG/twinkle"/>
</dbReference>
<evidence type="ECO:0000313" key="3">
    <source>
        <dbReference type="EMBL" id="MLE30973.1"/>
    </source>
</evidence>
<dbReference type="Gene3D" id="3.40.50.300">
    <property type="entry name" value="P-loop containing nucleotide triphosphate hydrolases"/>
    <property type="match status" value="1"/>
</dbReference>
<dbReference type="PANTHER" id="PTHR12873:SF0">
    <property type="entry name" value="TWINKLE MTDNA HELICASE"/>
    <property type="match status" value="1"/>
</dbReference>
<name>A0A3R0UDC1_SALER</name>
<comment type="caution">
    <text evidence="3">The sequence shown here is derived from an EMBL/GenBank/DDBJ whole genome shotgun (WGS) entry which is preliminary data.</text>
</comment>
<reference evidence="3" key="1">
    <citation type="submission" date="2018-10" db="EMBL/GenBank/DDBJ databases">
        <authorList>
            <consortium name="PulseNet: The National Subtyping Network for Foodborne Disease Surveillance"/>
            <person name="Tarr C.L."/>
            <person name="Trees E."/>
            <person name="Katz L.S."/>
            <person name="Carleton-Romer H.A."/>
            <person name="Stroika S."/>
            <person name="Kucerova Z."/>
            <person name="Roache K.F."/>
            <person name="Sabol A.L."/>
            <person name="Besser J."/>
            <person name="Gerner-Smidt P."/>
        </authorList>
    </citation>
    <scope>NUCLEOTIDE SEQUENCE [LARGE SCALE GENOMIC DNA]</scope>
    <source>
        <strain evidence="3">PNUSAS056479</strain>
    </source>
</reference>
<dbReference type="PANTHER" id="PTHR12873">
    <property type="entry name" value="T7-LIKE MITOCHONDRIAL DNA HELICASE"/>
    <property type="match status" value="1"/>
</dbReference>
<dbReference type="PROSITE" id="PS50880">
    <property type="entry name" value="TOPRIM"/>
    <property type="match status" value="1"/>
</dbReference>
<dbReference type="GO" id="GO:0006260">
    <property type="term" value="P:DNA replication"/>
    <property type="evidence" value="ECO:0007669"/>
    <property type="project" value="InterPro"/>
</dbReference>
<proteinExistence type="predicted"/>
<protein>
    <submittedName>
        <fullName evidence="3">Toprim domain-containing protein</fullName>
    </submittedName>
</protein>
<dbReference type="Pfam" id="PF13155">
    <property type="entry name" value="Toprim_2"/>
    <property type="match status" value="1"/>
</dbReference>
<accession>A0A3R0UDC1</accession>
<dbReference type="SUPFAM" id="SSF56731">
    <property type="entry name" value="DNA primase core"/>
    <property type="match status" value="1"/>
</dbReference>
<gene>
    <name evidence="3" type="ORF">EBH50_13660</name>
</gene>
<sequence>MTIQELSNLLWQQVERVVAHLLPNGRRVNGEWVVGDLDGNKGQSLKINLTGKRVWCEFNGGQGGDLLNLWVAVRNIQLHQAIQEAREFLGVKSETSDFLPKPEKIYKKPERKGVKATRECFSYLASRGISHETAKIFKVTDAVIFDHDSKTEVPAIAFPYLRDGELKQVKRLGTERHNGKKTIMAEADCEPCLFGWQAMGPTERNLVVICEGEIDAMTIHQYGLPALSVPFGGGTGAKQQWIDTEYENLSRFQEIFLCMDMDEAGQSAAREIATRLGSHRCSFVKLPFKDANECLLQGITVEQFRQCIIEAETLDPAELKRAGEFRQEVHDAFFSPAPGMFTSPWTTLEHNFRFREYEITLVNGVNGHGKSQFVGHLALAATHQGISACIASMELRPAILLKRIVRQGVCKNDAEPQDVDLMMDILNERLWLFNVTGKAKGERILAVFKYAHKRYGVKLFVVDSLMMCGLNEDDYNGQKAFMEALCEFRSTYPVHVLLVTHPRKTENEEKPVGKMDVKGTGAITDLTDNLITIWRNKARESAVNKAITLGKELLSEKEQKLLDAPGTLLLLDKQRNGEGWQGKIPLVFNPLSNQFLTNDKSTPFNYARGLPQSTVISEKRREKVII</sequence>
<evidence type="ECO:0000259" key="2">
    <source>
        <dbReference type="PROSITE" id="PS51199"/>
    </source>
</evidence>